<reference evidence="1 2" key="1">
    <citation type="submission" date="2021-06" db="EMBL/GenBank/DDBJ databases">
        <title>Caerostris extrusa draft genome.</title>
        <authorList>
            <person name="Kono N."/>
            <person name="Arakawa K."/>
        </authorList>
    </citation>
    <scope>NUCLEOTIDE SEQUENCE [LARGE SCALE GENOMIC DNA]</scope>
</reference>
<gene>
    <name evidence="1" type="ORF">CEXT_20961</name>
</gene>
<evidence type="ECO:0000313" key="1">
    <source>
        <dbReference type="EMBL" id="GIY19072.1"/>
    </source>
</evidence>
<evidence type="ECO:0000313" key="2">
    <source>
        <dbReference type="Proteomes" id="UP001054945"/>
    </source>
</evidence>
<organism evidence="1 2">
    <name type="scientific">Caerostris extrusa</name>
    <name type="common">Bark spider</name>
    <name type="synonym">Caerostris bankana</name>
    <dbReference type="NCBI Taxonomy" id="172846"/>
    <lineage>
        <taxon>Eukaryota</taxon>
        <taxon>Metazoa</taxon>
        <taxon>Ecdysozoa</taxon>
        <taxon>Arthropoda</taxon>
        <taxon>Chelicerata</taxon>
        <taxon>Arachnida</taxon>
        <taxon>Araneae</taxon>
        <taxon>Araneomorphae</taxon>
        <taxon>Entelegynae</taxon>
        <taxon>Araneoidea</taxon>
        <taxon>Araneidae</taxon>
        <taxon>Caerostris</taxon>
    </lineage>
</organism>
<sequence length="95" mass="10865">MRGSSREFCVLLESCFPAAQDCFAEKKPSHALCRDERADMFDFWTVKEFLVQLSGYKNETARSKLQIVQGSFAEKKTSTLYVSDKMTDMFGQSET</sequence>
<comment type="caution">
    <text evidence="1">The sequence shown here is derived from an EMBL/GenBank/DDBJ whole genome shotgun (WGS) entry which is preliminary data.</text>
</comment>
<keyword evidence="2" id="KW-1185">Reference proteome</keyword>
<proteinExistence type="predicted"/>
<dbReference type="EMBL" id="BPLR01007711">
    <property type="protein sequence ID" value="GIY19072.1"/>
    <property type="molecule type" value="Genomic_DNA"/>
</dbReference>
<name>A0AAV4RCK1_CAEEX</name>
<accession>A0AAV4RCK1</accession>
<protein>
    <submittedName>
        <fullName evidence="1">Uncharacterized protein</fullName>
    </submittedName>
</protein>
<dbReference type="AlphaFoldDB" id="A0AAV4RCK1"/>
<dbReference type="Proteomes" id="UP001054945">
    <property type="component" value="Unassembled WGS sequence"/>
</dbReference>